<sequence length="577" mass="64210">MKCVIQVVTAARDIGSCLFHGTRVDDPWFKPKTTYRVLLIILGEELTAESVVTVTEFNDRPSMLLRCEDLIKLMIRSLFSEHMCKFYERNTLYGRVILTALVLAVLLSKPVEGKNATGRGVVRLAVIAPADREHEQSLYRVLPAVDLAIRKVSDPFTGSLPAWDIRVDHRDSRCSSTYGPLAAFEFYINRSADAFLGPVCDYVIAPVARYAGEWGIPVLTAGAQADAFRHKPLSYPTLTRMMGSYRLVGEALRHILHVFGWQVAGLLYHNHGVGSPRGNSMCHFTLGAVFTALNQTPAHRSFNEDTASAQEYRQLLQFVSRSARIVVVCANPNTVREILLAAEELNMVDSGEYVFFNIELFSSSESSMRPWEVIGDTPERNERAKKAYSALLTVTAATPDNKEYRTFSDEVKRLAEDRYNLTFNNESVSTFVTAFYDAVLLYSLALNETLNAGGSELDGRAITQRMWNRTFKGLAGQVNIDTNGDRIADYSLLDMDPATHTFHTVANYIGATRTLEYVPGTKIYWAGDRTDPPPDTPTCGFDNSLCPDNSLPGYAILSIVLSSVVVLLVIASVFIYR</sequence>
<keyword evidence="5 8" id="KW-0472">Membrane</keyword>
<dbReference type="OrthoDB" id="302535at2759"/>
<dbReference type="PRINTS" id="PR00255">
    <property type="entry name" value="NATPEPTIDER"/>
</dbReference>
<keyword evidence="3" id="KW-0732">Signal</keyword>
<dbReference type="AlphaFoldDB" id="A0A6L2Q620"/>
<dbReference type="InterPro" id="IPR052612">
    <property type="entry name" value="ANP_Clearance_Receptor"/>
</dbReference>
<comment type="subcellular location">
    <subcellularLocation>
        <location evidence="1">Membrane</location>
        <topology evidence="1">Single-pass type I membrane protein</topology>
    </subcellularLocation>
</comment>
<dbReference type="FunFam" id="3.40.50.2300:FF:000153">
    <property type="entry name" value="Guanylate cyclase"/>
    <property type="match status" value="1"/>
</dbReference>
<keyword evidence="11" id="KW-1185">Reference proteome</keyword>
<evidence type="ECO:0000313" key="11">
    <source>
        <dbReference type="Proteomes" id="UP000502823"/>
    </source>
</evidence>
<organism evidence="10 11">
    <name type="scientific">Coptotermes formosanus</name>
    <name type="common">Formosan subterranean termite</name>
    <dbReference type="NCBI Taxonomy" id="36987"/>
    <lineage>
        <taxon>Eukaryota</taxon>
        <taxon>Metazoa</taxon>
        <taxon>Ecdysozoa</taxon>
        <taxon>Arthropoda</taxon>
        <taxon>Hexapoda</taxon>
        <taxon>Insecta</taxon>
        <taxon>Pterygota</taxon>
        <taxon>Neoptera</taxon>
        <taxon>Polyneoptera</taxon>
        <taxon>Dictyoptera</taxon>
        <taxon>Blattodea</taxon>
        <taxon>Blattoidea</taxon>
        <taxon>Termitoidae</taxon>
        <taxon>Rhinotermitidae</taxon>
        <taxon>Coptotermes</taxon>
    </lineage>
</organism>
<dbReference type="CDD" id="cd06373">
    <property type="entry name" value="PBP1_NPR-like"/>
    <property type="match status" value="1"/>
</dbReference>
<evidence type="ECO:0000259" key="9">
    <source>
        <dbReference type="Pfam" id="PF01094"/>
    </source>
</evidence>
<dbReference type="InterPro" id="IPR028082">
    <property type="entry name" value="Peripla_BP_I"/>
</dbReference>
<dbReference type="InterPro" id="IPR001828">
    <property type="entry name" value="ANF_lig-bd_rcpt"/>
</dbReference>
<dbReference type="Proteomes" id="UP000502823">
    <property type="component" value="Unassembled WGS sequence"/>
</dbReference>
<feature type="non-terminal residue" evidence="10">
    <location>
        <position position="577"/>
    </location>
</feature>
<feature type="domain" description="Receptor ligand binding region" evidence="9">
    <location>
        <begin position="141"/>
        <end position="497"/>
    </location>
</feature>
<keyword evidence="6" id="KW-0675">Receptor</keyword>
<dbReference type="InterPro" id="IPR001170">
    <property type="entry name" value="ANPR/GUC"/>
</dbReference>
<evidence type="ECO:0000256" key="4">
    <source>
        <dbReference type="ARBA" id="ARBA00022989"/>
    </source>
</evidence>
<dbReference type="InParanoid" id="A0A6L2Q620"/>
<dbReference type="PANTHER" id="PTHR44755:SF11">
    <property type="entry name" value="ATRIAL NATRIURETIC PEPTIDE RECEPTOR 3 ISOFORM X1"/>
    <property type="match status" value="1"/>
</dbReference>
<keyword evidence="7" id="KW-0325">Glycoprotein</keyword>
<dbReference type="Pfam" id="PF01094">
    <property type="entry name" value="ANF_receptor"/>
    <property type="match status" value="1"/>
</dbReference>
<name>A0A6L2Q620_COPFO</name>
<protein>
    <recommendedName>
        <fullName evidence="9">Receptor ligand binding region domain-containing protein</fullName>
    </recommendedName>
</protein>
<evidence type="ECO:0000313" key="10">
    <source>
        <dbReference type="EMBL" id="GFG39834.1"/>
    </source>
</evidence>
<evidence type="ECO:0000256" key="8">
    <source>
        <dbReference type="SAM" id="Phobius"/>
    </source>
</evidence>
<dbReference type="GO" id="GO:0007165">
    <property type="term" value="P:signal transduction"/>
    <property type="evidence" value="ECO:0007669"/>
    <property type="project" value="TreeGrafter"/>
</dbReference>
<dbReference type="Gene3D" id="3.40.50.2300">
    <property type="match status" value="3"/>
</dbReference>
<reference evidence="11" key="1">
    <citation type="submission" date="2020-01" db="EMBL/GenBank/DDBJ databases">
        <title>Draft genome sequence of the Termite Coptotermes fromosanus.</title>
        <authorList>
            <person name="Itakura S."/>
            <person name="Yosikawa Y."/>
            <person name="Umezawa K."/>
        </authorList>
    </citation>
    <scope>NUCLEOTIDE SEQUENCE [LARGE SCALE GENOMIC DNA]</scope>
</reference>
<dbReference type="EMBL" id="BLKM01001253">
    <property type="protein sequence ID" value="GFG39834.1"/>
    <property type="molecule type" value="Genomic_DNA"/>
</dbReference>
<accession>A0A6L2Q620</accession>
<dbReference type="SUPFAM" id="SSF53822">
    <property type="entry name" value="Periplasmic binding protein-like I"/>
    <property type="match status" value="1"/>
</dbReference>
<evidence type="ECO:0000256" key="6">
    <source>
        <dbReference type="ARBA" id="ARBA00023170"/>
    </source>
</evidence>
<proteinExistence type="predicted"/>
<evidence type="ECO:0000256" key="5">
    <source>
        <dbReference type="ARBA" id="ARBA00023136"/>
    </source>
</evidence>
<dbReference type="GO" id="GO:0038023">
    <property type="term" value="F:signaling receptor activity"/>
    <property type="evidence" value="ECO:0007669"/>
    <property type="project" value="TreeGrafter"/>
</dbReference>
<dbReference type="PANTHER" id="PTHR44755">
    <property type="entry name" value="NATRIURETIC PEPTIDE RECEPTOR 3-RELATED"/>
    <property type="match status" value="1"/>
</dbReference>
<evidence type="ECO:0000256" key="7">
    <source>
        <dbReference type="ARBA" id="ARBA00023180"/>
    </source>
</evidence>
<keyword evidence="4 8" id="KW-1133">Transmembrane helix</keyword>
<evidence type="ECO:0000256" key="2">
    <source>
        <dbReference type="ARBA" id="ARBA00022692"/>
    </source>
</evidence>
<gene>
    <name evidence="10" type="ORF">Cfor_08814</name>
</gene>
<feature type="transmembrane region" description="Helical" evidence="8">
    <location>
        <begin position="554"/>
        <end position="576"/>
    </location>
</feature>
<dbReference type="GO" id="GO:0017046">
    <property type="term" value="F:peptide hormone binding"/>
    <property type="evidence" value="ECO:0007669"/>
    <property type="project" value="TreeGrafter"/>
</dbReference>
<evidence type="ECO:0000256" key="3">
    <source>
        <dbReference type="ARBA" id="ARBA00022729"/>
    </source>
</evidence>
<comment type="caution">
    <text evidence="10">The sequence shown here is derived from an EMBL/GenBank/DDBJ whole genome shotgun (WGS) entry which is preliminary data.</text>
</comment>
<dbReference type="GO" id="GO:0016020">
    <property type="term" value="C:membrane"/>
    <property type="evidence" value="ECO:0007669"/>
    <property type="project" value="UniProtKB-SubCell"/>
</dbReference>
<evidence type="ECO:0000256" key="1">
    <source>
        <dbReference type="ARBA" id="ARBA00004479"/>
    </source>
</evidence>
<keyword evidence="2 8" id="KW-0812">Transmembrane</keyword>